<gene>
    <name evidence="1" type="ORF">CBR_g50193</name>
</gene>
<accession>A0A388M6D6</accession>
<dbReference type="Proteomes" id="UP000265515">
    <property type="component" value="Unassembled WGS sequence"/>
</dbReference>
<evidence type="ECO:0000313" key="1">
    <source>
        <dbReference type="EMBL" id="GBG90100.1"/>
    </source>
</evidence>
<proteinExistence type="predicted"/>
<keyword evidence="2" id="KW-1185">Reference proteome</keyword>
<organism evidence="1 2">
    <name type="scientific">Chara braunii</name>
    <name type="common">Braun's stonewort</name>
    <dbReference type="NCBI Taxonomy" id="69332"/>
    <lineage>
        <taxon>Eukaryota</taxon>
        <taxon>Viridiplantae</taxon>
        <taxon>Streptophyta</taxon>
        <taxon>Charophyceae</taxon>
        <taxon>Charales</taxon>
        <taxon>Characeae</taxon>
        <taxon>Chara</taxon>
    </lineage>
</organism>
<dbReference type="EMBL" id="BFEA01000786">
    <property type="protein sequence ID" value="GBG90100.1"/>
    <property type="molecule type" value="Genomic_DNA"/>
</dbReference>
<evidence type="ECO:0008006" key="3">
    <source>
        <dbReference type="Google" id="ProtNLM"/>
    </source>
</evidence>
<protein>
    <recommendedName>
        <fullName evidence="3">Reverse transcriptase zinc-binding domain-containing protein</fullName>
    </recommendedName>
</protein>
<evidence type="ECO:0000313" key="2">
    <source>
        <dbReference type="Proteomes" id="UP000265515"/>
    </source>
</evidence>
<sequence length="309" mass="36376">MLMADSSPGSFGRTWVERGVVRLRDMWNEPTGNWYSDVEMEERLKPSRFIRDRRLQVLDALPEEWRLILSPWQVNPPGTWYSMQTRDTEPLFLKQVTMPPDGEPRFQQWKQEGMEEKLVVCEGEEFIKFPRGAMKEIRVKEVVDEEGNWKVRLWNQGTPISSLRVDPNQWGWRGRGAKGEMVLLDGFSLQLAYEVQTPDRSPLMAATERWRRVYSEDIEGISKALQRCWEQLAEAPYPKAAALLWVTSLLATPSAVSLLSRGLKIETQCKRCLWAFESTMHIWWDCPALRRIWEWWARQWKEWTGETLV</sequence>
<dbReference type="OrthoDB" id="696189at2759"/>
<reference evidence="1 2" key="1">
    <citation type="journal article" date="2018" name="Cell">
        <title>The Chara Genome: Secondary Complexity and Implications for Plant Terrestrialization.</title>
        <authorList>
            <person name="Nishiyama T."/>
            <person name="Sakayama H."/>
            <person name="Vries J.D."/>
            <person name="Buschmann H."/>
            <person name="Saint-Marcoux D."/>
            <person name="Ullrich K.K."/>
            <person name="Haas F.B."/>
            <person name="Vanderstraeten L."/>
            <person name="Becker D."/>
            <person name="Lang D."/>
            <person name="Vosolsobe S."/>
            <person name="Rombauts S."/>
            <person name="Wilhelmsson P.K.I."/>
            <person name="Janitza P."/>
            <person name="Kern R."/>
            <person name="Heyl A."/>
            <person name="Rumpler F."/>
            <person name="Villalobos L.I.A.C."/>
            <person name="Clay J.M."/>
            <person name="Skokan R."/>
            <person name="Toyoda A."/>
            <person name="Suzuki Y."/>
            <person name="Kagoshima H."/>
            <person name="Schijlen E."/>
            <person name="Tajeshwar N."/>
            <person name="Catarino B."/>
            <person name="Hetherington A.J."/>
            <person name="Saltykova A."/>
            <person name="Bonnot C."/>
            <person name="Breuninger H."/>
            <person name="Symeonidi A."/>
            <person name="Radhakrishnan G.V."/>
            <person name="Van Nieuwerburgh F."/>
            <person name="Deforce D."/>
            <person name="Chang C."/>
            <person name="Karol K.G."/>
            <person name="Hedrich R."/>
            <person name="Ulvskov P."/>
            <person name="Glockner G."/>
            <person name="Delwiche C.F."/>
            <person name="Petrasek J."/>
            <person name="Van de Peer Y."/>
            <person name="Friml J."/>
            <person name="Beilby M."/>
            <person name="Dolan L."/>
            <person name="Kohara Y."/>
            <person name="Sugano S."/>
            <person name="Fujiyama A."/>
            <person name="Delaux P.-M."/>
            <person name="Quint M."/>
            <person name="TheiBen G."/>
            <person name="Hagemann M."/>
            <person name="Harholt J."/>
            <person name="Dunand C."/>
            <person name="Zachgo S."/>
            <person name="Langdale J."/>
            <person name="Maumus F."/>
            <person name="Straeten D.V.D."/>
            <person name="Gould S.B."/>
            <person name="Rensing S.A."/>
        </authorList>
    </citation>
    <scope>NUCLEOTIDE SEQUENCE [LARGE SCALE GENOMIC DNA]</scope>
    <source>
        <strain evidence="1 2">S276</strain>
    </source>
</reference>
<name>A0A388M6D6_CHABU</name>
<dbReference type="Gramene" id="GBG90100">
    <property type="protein sequence ID" value="GBG90100"/>
    <property type="gene ID" value="CBR_g50193"/>
</dbReference>
<comment type="caution">
    <text evidence="1">The sequence shown here is derived from an EMBL/GenBank/DDBJ whole genome shotgun (WGS) entry which is preliminary data.</text>
</comment>
<dbReference type="AlphaFoldDB" id="A0A388M6D6"/>